<dbReference type="EMBL" id="JBHRWO010000008">
    <property type="protein sequence ID" value="MFC3492505.1"/>
    <property type="molecule type" value="Genomic_DNA"/>
</dbReference>
<name>A0ABV7PVG6_9ACTN</name>
<accession>A0ABV7PVG6</accession>
<organism evidence="1 2">
    <name type="scientific">Glycomyces rhizosphaerae</name>
    <dbReference type="NCBI Taxonomy" id="2054422"/>
    <lineage>
        <taxon>Bacteria</taxon>
        <taxon>Bacillati</taxon>
        <taxon>Actinomycetota</taxon>
        <taxon>Actinomycetes</taxon>
        <taxon>Glycomycetales</taxon>
        <taxon>Glycomycetaceae</taxon>
        <taxon>Glycomyces</taxon>
    </lineage>
</organism>
<reference evidence="2" key="1">
    <citation type="journal article" date="2019" name="Int. J. Syst. Evol. Microbiol.">
        <title>The Global Catalogue of Microorganisms (GCM) 10K type strain sequencing project: providing services to taxonomists for standard genome sequencing and annotation.</title>
        <authorList>
            <consortium name="The Broad Institute Genomics Platform"/>
            <consortium name="The Broad Institute Genome Sequencing Center for Infectious Disease"/>
            <person name="Wu L."/>
            <person name="Ma J."/>
        </authorList>
    </citation>
    <scope>NUCLEOTIDE SEQUENCE [LARGE SCALE GENOMIC DNA]</scope>
    <source>
        <strain evidence="2">CGMCC 4.7396</strain>
    </source>
</reference>
<proteinExistence type="predicted"/>
<evidence type="ECO:0000313" key="2">
    <source>
        <dbReference type="Proteomes" id="UP001595712"/>
    </source>
</evidence>
<sequence>MNDHEARRVSLRAEHNPPESHYMWAYLDADGALHVDGHDIDPGLDEFVGKDEVEYFYTVQPEHLPELTALLGGAPGGDVLDLLAERGSGPGSYTLRKLLVSGAFPVERHTH</sequence>
<protein>
    <submittedName>
        <fullName evidence="1">Uncharacterized protein</fullName>
    </submittedName>
</protein>
<dbReference type="Proteomes" id="UP001595712">
    <property type="component" value="Unassembled WGS sequence"/>
</dbReference>
<keyword evidence="2" id="KW-1185">Reference proteome</keyword>
<evidence type="ECO:0000313" key="1">
    <source>
        <dbReference type="EMBL" id="MFC3492505.1"/>
    </source>
</evidence>
<dbReference type="RefSeq" id="WP_387973238.1">
    <property type="nucleotide sequence ID" value="NZ_JBHRWO010000008.1"/>
</dbReference>
<gene>
    <name evidence="1" type="ORF">ACFO8M_08415</name>
</gene>
<comment type="caution">
    <text evidence="1">The sequence shown here is derived from an EMBL/GenBank/DDBJ whole genome shotgun (WGS) entry which is preliminary data.</text>
</comment>